<proteinExistence type="predicted"/>
<organism evidence="2 3">
    <name type="scientific">Araneus ventricosus</name>
    <name type="common">Orbweaver spider</name>
    <name type="synonym">Epeira ventricosa</name>
    <dbReference type="NCBI Taxonomy" id="182803"/>
    <lineage>
        <taxon>Eukaryota</taxon>
        <taxon>Metazoa</taxon>
        <taxon>Ecdysozoa</taxon>
        <taxon>Arthropoda</taxon>
        <taxon>Chelicerata</taxon>
        <taxon>Arachnida</taxon>
        <taxon>Araneae</taxon>
        <taxon>Araneomorphae</taxon>
        <taxon>Entelegynae</taxon>
        <taxon>Araneoidea</taxon>
        <taxon>Araneidae</taxon>
        <taxon>Araneus</taxon>
    </lineage>
</organism>
<evidence type="ECO:0000313" key="3">
    <source>
        <dbReference type="Proteomes" id="UP000499080"/>
    </source>
</evidence>
<keyword evidence="3" id="KW-1185">Reference proteome</keyword>
<feature type="region of interest" description="Disordered" evidence="1">
    <location>
        <begin position="33"/>
        <end position="60"/>
    </location>
</feature>
<dbReference type="AlphaFoldDB" id="A0A4Y2U614"/>
<comment type="caution">
    <text evidence="2">The sequence shown here is derived from an EMBL/GenBank/DDBJ whole genome shotgun (WGS) entry which is preliminary data.</text>
</comment>
<name>A0A4Y2U614_ARAVE</name>
<sequence length="149" mass="16344">MNHGNSSSYHRNYEKSSHCGSAFIVARSSRSFRRGSQLRHSTPGATAESMRCPGKSRSRRGGGHLRIDPCFNFFFPGHRHLSSLTGACGDGTCSGDLPGGAFWGQLLPTCFPLSPATCSPVTSRRDYWLSEAALETRWGDFFWCCCSPT</sequence>
<accession>A0A4Y2U614</accession>
<evidence type="ECO:0000256" key="1">
    <source>
        <dbReference type="SAM" id="MobiDB-lite"/>
    </source>
</evidence>
<protein>
    <submittedName>
        <fullName evidence="2">Uncharacterized protein</fullName>
    </submittedName>
</protein>
<dbReference type="EMBL" id="BGPR01033177">
    <property type="protein sequence ID" value="GBO07027.1"/>
    <property type="molecule type" value="Genomic_DNA"/>
</dbReference>
<reference evidence="2 3" key="1">
    <citation type="journal article" date="2019" name="Sci. Rep.">
        <title>Orb-weaving spider Araneus ventricosus genome elucidates the spidroin gene catalogue.</title>
        <authorList>
            <person name="Kono N."/>
            <person name="Nakamura H."/>
            <person name="Ohtoshi R."/>
            <person name="Moran D.A.P."/>
            <person name="Shinohara A."/>
            <person name="Yoshida Y."/>
            <person name="Fujiwara M."/>
            <person name="Mori M."/>
            <person name="Tomita M."/>
            <person name="Arakawa K."/>
        </authorList>
    </citation>
    <scope>NUCLEOTIDE SEQUENCE [LARGE SCALE GENOMIC DNA]</scope>
</reference>
<dbReference type="Proteomes" id="UP000499080">
    <property type="component" value="Unassembled WGS sequence"/>
</dbReference>
<evidence type="ECO:0000313" key="2">
    <source>
        <dbReference type="EMBL" id="GBO07027.1"/>
    </source>
</evidence>
<gene>
    <name evidence="2" type="ORF">AVEN_19081_1</name>
</gene>